<dbReference type="InterPro" id="IPR001932">
    <property type="entry name" value="PPM-type_phosphatase-like_dom"/>
</dbReference>
<dbReference type="InterPro" id="IPR036457">
    <property type="entry name" value="PPM-type-like_dom_sf"/>
</dbReference>
<protein>
    <submittedName>
        <fullName evidence="4">Serine/threonine protein phosphatase</fullName>
    </submittedName>
</protein>
<dbReference type="STRING" id="1386089.N865_15495"/>
<dbReference type="PATRIC" id="fig|1386089.3.peg.3293"/>
<keyword evidence="1" id="KW-0378">Hydrolase</keyword>
<dbReference type="EMBL" id="AWSA01000042">
    <property type="protein sequence ID" value="EWT00453.1"/>
    <property type="molecule type" value="Genomic_DNA"/>
</dbReference>
<name>W9G6L5_9MICO</name>
<dbReference type="AlphaFoldDB" id="W9G6L5"/>
<reference evidence="4 5" key="1">
    <citation type="submission" date="2013-08" db="EMBL/GenBank/DDBJ databases">
        <title>Intrasporangium oryzae NRRL B-24470.</title>
        <authorList>
            <person name="Liu H."/>
            <person name="Wang G."/>
        </authorList>
    </citation>
    <scope>NUCLEOTIDE SEQUENCE [LARGE SCALE GENOMIC DNA]</scope>
    <source>
        <strain evidence="4 5">NRRL B-24470</strain>
    </source>
</reference>
<dbReference type="GO" id="GO:0016791">
    <property type="term" value="F:phosphatase activity"/>
    <property type="evidence" value="ECO:0007669"/>
    <property type="project" value="TreeGrafter"/>
</dbReference>
<feature type="domain" description="PPM-type phosphatase" evidence="3">
    <location>
        <begin position="160"/>
        <end position="370"/>
    </location>
</feature>
<feature type="transmembrane region" description="Helical" evidence="2">
    <location>
        <begin position="103"/>
        <end position="122"/>
    </location>
</feature>
<dbReference type="Pfam" id="PF07228">
    <property type="entry name" value="SpoIIE"/>
    <property type="match status" value="1"/>
</dbReference>
<evidence type="ECO:0000259" key="3">
    <source>
        <dbReference type="SMART" id="SM00331"/>
    </source>
</evidence>
<evidence type="ECO:0000256" key="2">
    <source>
        <dbReference type="SAM" id="Phobius"/>
    </source>
</evidence>
<keyword evidence="2" id="KW-1133">Transmembrane helix</keyword>
<sequence length="371" mass="39401">MAIIETIAARRSRGVAGPIRRLRLLAPSFSRAPWLIVTGFLLLAGLASLAIIHWPLQVPWGVFTFLCVAAGLFLEPRPLLVVFVGMFLAMSFLGAYLGSAKPATIGAEAVTLATMGLMFWLASARAQVGVIGVSGESMLVDMRDRLRAQGELPELPPSWCAETALESAYGDGFAGDFVVASRSTDGRTLEVAIVDVSGKGRTAGTRSLLLSGALGGLLGELSEHGFLASANNHLLRLRWPEGFASAVHVAINLETGDFSIGYAGHPAAAQFAAGSGRWKMLSGGRGPLLGVIENAEFPRQYGTIRRGDAIVLYSDGVIEARDRTLVDGIDRMLGRAESFVTTGFEGLAQRLCDHAAAGHGDDRAVVTIWRR</sequence>
<evidence type="ECO:0000313" key="4">
    <source>
        <dbReference type="EMBL" id="EWT00453.1"/>
    </source>
</evidence>
<dbReference type="Proteomes" id="UP000019489">
    <property type="component" value="Unassembled WGS sequence"/>
</dbReference>
<dbReference type="SMART" id="SM00331">
    <property type="entry name" value="PP2C_SIG"/>
    <property type="match status" value="1"/>
</dbReference>
<proteinExistence type="predicted"/>
<feature type="transmembrane region" description="Helical" evidence="2">
    <location>
        <begin position="79"/>
        <end position="97"/>
    </location>
</feature>
<dbReference type="InterPro" id="IPR052016">
    <property type="entry name" value="Bact_Sigma-Reg"/>
</dbReference>
<evidence type="ECO:0000256" key="1">
    <source>
        <dbReference type="ARBA" id="ARBA00022801"/>
    </source>
</evidence>
<dbReference type="Gene3D" id="3.60.40.10">
    <property type="entry name" value="PPM-type phosphatase domain"/>
    <property type="match status" value="1"/>
</dbReference>
<dbReference type="RefSeq" id="WP_034808301.1">
    <property type="nucleotide sequence ID" value="NZ_AWSA01000042.1"/>
</dbReference>
<evidence type="ECO:0000313" key="5">
    <source>
        <dbReference type="Proteomes" id="UP000019489"/>
    </source>
</evidence>
<keyword evidence="5" id="KW-1185">Reference proteome</keyword>
<dbReference type="OrthoDB" id="4935951at2"/>
<accession>W9G6L5</accession>
<feature type="transmembrane region" description="Helical" evidence="2">
    <location>
        <begin position="32"/>
        <end position="52"/>
    </location>
</feature>
<keyword evidence="2" id="KW-0812">Transmembrane</keyword>
<dbReference type="PANTHER" id="PTHR43156">
    <property type="entry name" value="STAGE II SPORULATION PROTEIN E-RELATED"/>
    <property type="match status" value="1"/>
</dbReference>
<dbReference type="PANTHER" id="PTHR43156:SF2">
    <property type="entry name" value="STAGE II SPORULATION PROTEIN E"/>
    <property type="match status" value="1"/>
</dbReference>
<comment type="caution">
    <text evidence="4">The sequence shown here is derived from an EMBL/GenBank/DDBJ whole genome shotgun (WGS) entry which is preliminary data.</text>
</comment>
<organism evidence="4 5">
    <name type="scientific">Intrasporangium oryzae NRRL B-24470</name>
    <dbReference type="NCBI Taxonomy" id="1386089"/>
    <lineage>
        <taxon>Bacteria</taxon>
        <taxon>Bacillati</taxon>
        <taxon>Actinomycetota</taxon>
        <taxon>Actinomycetes</taxon>
        <taxon>Micrococcales</taxon>
        <taxon>Intrasporangiaceae</taxon>
        <taxon>Intrasporangium</taxon>
    </lineage>
</organism>
<feature type="transmembrane region" description="Helical" evidence="2">
    <location>
        <begin position="58"/>
        <end position="74"/>
    </location>
</feature>
<gene>
    <name evidence="4" type="ORF">N865_15495</name>
</gene>
<keyword evidence="2" id="KW-0472">Membrane</keyword>
<dbReference type="eggNOG" id="COG2208">
    <property type="taxonomic scope" value="Bacteria"/>
</dbReference>